<sequence>MKKIDLSQGNIRKLVVRTAVPMVVAQFVSMLYNIVDRIFVGRIPGIGAVALGGIALVWIHRSKSSLCSPICENHQHGHSLLHADNGNECFY</sequence>
<proteinExistence type="predicted"/>
<evidence type="ECO:0000313" key="2">
    <source>
        <dbReference type="EMBL" id="KMW17347.1"/>
    </source>
</evidence>
<dbReference type="PATRIC" id="fig|742734.4.peg.3792"/>
<feature type="transmembrane region" description="Helical" evidence="1">
    <location>
        <begin position="14"/>
        <end position="32"/>
    </location>
</feature>
<dbReference type="Proteomes" id="UP000037392">
    <property type="component" value="Unassembled WGS sequence"/>
</dbReference>
<dbReference type="GeneID" id="93166191"/>
<gene>
    <name evidence="2" type="ORF">HMPREF9470_03536</name>
</gene>
<accession>A0A0J9BWK0</accession>
<dbReference type="RefSeq" id="WP_007870824.1">
    <property type="nucleotide sequence ID" value="NZ_KQ235880.1"/>
</dbReference>
<reference evidence="2 3" key="1">
    <citation type="submission" date="2011-04" db="EMBL/GenBank/DDBJ databases">
        <title>The Genome Sequence of Clostridium citroniae WAL-19142.</title>
        <authorList>
            <consortium name="The Broad Institute Genome Sequencing Platform"/>
            <person name="Earl A."/>
            <person name="Ward D."/>
            <person name="Feldgarden M."/>
            <person name="Gevers D."/>
            <person name="Warren Y.A."/>
            <person name="Tyrrell K.L."/>
            <person name="Citron D.M."/>
            <person name="Goldstein E.J."/>
            <person name="Daigneault M."/>
            <person name="Allen-Vercoe E."/>
            <person name="Young S.K."/>
            <person name="Zeng Q."/>
            <person name="Gargeya S."/>
            <person name="Fitzgerald M."/>
            <person name="Haas B."/>
            <person name="Abouelleil A."/>
            <person name="Alvarado L."/>
            <person name="Arachchi H.M."/>
            <person name="Berlin A."/>
            <person name="Brown A."/>
            <person name="Chapman S.B."/>
            <person name="Chen Z."/>
            <person name="Dunbar C."/>
            <person name="Freedman E."/>
            <person name="Gearin G."/>
            <person name="Gellesch M."/>
            <person name="Goldberg J."/>
            <person name="Griggs A."/>
            <person name="Gujja S."/>
            <person name="Heilman E.R."/>
            <person name="Heiman D."/>
            <person name="Howarth C."/>
            <person name="Larson L."/>
            <person name="Lui A."/>
            <person name="MacDonald P.J."/>
            <person name="Mehta T."/>
            <person name="Montmayeur A."/>
            <person name="Murphy C."/>
            <person name="Neiman D."/>
            <person name="Pearson M."/>
            <person name="Priest M."/>
            <person name="Roberts A."/>
            <person name="Saif S."/>
            <person name="Shea T."/>
            <person name="Shenoy N."/>
            <person name="Sisk P."/>
            <person name="Stolte C."/>
            <person name="Sykes S."/>
            <person name="White J."/>
            <person name="Yandava C."/>
            <person name="Wortman J."/>
            <person name="Nusbaum C."/>
            <person name="Birren B."/>
        </authorList>
    </citation>
    <scope>NUCLEOTIDE SEQUENCE [LARGE SCALE GENOMIC DNA]</scope>
    <source>
        <strain evidence="2 3">WAL-19142</strain>
    </source>
</reference>
<keyword evidence="1" id="KW-1133">Transmembrane helix</keyword>
<name>A0A0J9BWK0_9FIRM</name>
<evidence type="ECO:0000256" key="1">
    <source>
        <dbReference type="SAM" id="Phobius"/>
    </source>
</evidence>
<evidence type="ECO:0000313" key="3">
    <source>
        <dbReference type="Proteomes" id="UP000037392"/>
    </source>
</evidence>
<keyword evidence="1" id="KW-0472">Membrane</keyword>
<dbReference type="EMBL" id="ADLK01000027">
    <property type="protein sequence ID" value="KMW17347.1"/>
    <property type="molecule type" value="Genomic_DNA"/>
</dbReference>
<comment type="caution">
    <text evidence="2">The sequence shown here is derived from an EMBL/GenBank/DDBJ whole genome shotgun (WGS) entry which is preliminary data.</text>
</comment>
<dbReference type="AlphaFoldDB" id="A0A0J9BWK0"/>
<organism evidence="2 3">
    <name type="scientific">[Clostridium] citroniae WAL-19142</name>
    <dbReference type="NCBI Taxonomy" id="742734"/>
    <lineage>
        <taxon>Bacteria</taxon>
        <taxon>Bacillati</taxon>
        <taxon>Bacillota</taxon>
        <taxon>Clostridia</taxon>
        <taxon>Lachnospirales</taxon>
        <taxon>Lachnospiraceae</taxon>
        <taxon>Enterocloster</taxon>
    </lineage>
</organism>
<feature type="transmembrane region" description="Helical" evidence="1">
    <location>
        <begin position="38"/>
        <end position="59"/>
    </location>
</feature>
<keyword evidence="1" id="KW-0812">Transmembrane</keyword>
<protein>
    <submittedName>
        <fullName evidence="2">Uncharacterized protein</fullName>
    </submittedName>
</protein>